<dbReference type="Gene3D" id="3.40.50.720">
    <property type="entry name" value="NAD(P)-binding Rossmann-like Domain"/>
    <property type="match status" value="1"/>
</dbReference>
<evidence type="ECO:0000256" key="1">
    <source>
        <dbReference type="ARBA" id="ARBA00023002"/>
    </source>
</evidence>
<organism evidence="2 3">
    <name type="scientific">Moniliophthora roreri</name>
    <name type="common">Frosty pod rot fungus</name>
    <name type="synonym">Monilia roreri</name>
    <dbReference type="NCBI Taxonomy" id="221103"/>
    <lineage>
        <taxon>Eukaryota</taxon>
        <taxon>Fungi</taxon>
        <taxon>Dikarya</taxon>
        <taxon>Basidiomycota</taxon>
        <taxon>Agaricomycotina</taxon>
        <taxon>Agaricomycetes</taxon>
        <taxon>Agaricomycetidae</taxon>
        <taxon>Agaricales</taxon>
        <taxon>Marasmiineae</taxon>
        <taxon>Marasmiaceae</taxon>
        <taxon>Moniliophthora</taxon>
    </lineage>
</organism>
<accession>A0A0W0G3P8</accession>
<protein>
    <recommendedName>
        <fullName evidence="4">Short-chain dehydrogenase</fullName>
    </recommendedName>
</protein>
<dbReference type="EMBL" id="LATX01001228">
    <property type="protein sequence ID" value="KTB43201.1"/>
    <property type="molecule type" value="Genomic_DNA"/>
</dbReference>
<evidence type="ECO:0000313" key="3">
    <source>
        <dbReference type="Proteomes" id="UP000054988"/>
    </source>
</evidence>
<sequence length="105" mass="12008">MATRNREKAQEAIKSLKKDKSWKDKGGEVVWLRLNSSDPREAKKAVKEFLSKEKRLDVLMNNATLLFDTPFEKTVDGPLNTIIVNYISLYIFTDTVTSDDFHSLG</sequence>
<dbReference type="PANTHER" id="PTHR43157:SF31">
    <property type="entry name" value="PHOSPHATIDYLINOSITOL-GLYCAN BIOSYNTHESIS CLASS F PROTEIN"/>
    <property type="match status" value="1"/>
</dbReference>
<name>A0A0W0G3P8_MONRR</name>
<dbReference type="InterPro" id="IPR036291">
    <property type="entry name" value="NAD(P)-bd_dom_sf"/>
</dbReference>
<dbReference type="eggNOG" id="KOG1208">
    <property type="taxonomic scope" value="Eukaryota"/>
</dbReference>
<reference evidence="2 3" key="1">
    <citation type="submission" date="2015-12" db="EMBL/GenBank/DDBJ databases">
        <title>Draft genome sequence of Moniliophthora roreri, the causal agent of frosty pod rot of cacao.</title>
        <authorList>
            <person name="Aime M.C."/>
            <person name="Diaz-Valderrama J.R."/>
            <person name="Kijpornyongpan T."/>
            <person name="Phillips-Mora W."/>
        </authorList>
    </citation>
    <scope>NUCLEOTIDE SEQUENCE [LARGE SCALE GENOMIC DNA]</scope>
    <source>
        <strain evidence="2 3">MCA 2952</strain>
    </source>
</reference>
<evidence type="ECO:0000313" key="2">
    <source>
        <dbReference type="EMBL" id="KTB43201.1"/>
    </source>
</evidence>
<dbReference type="InterPro" id="IPR002347">
    <property type="entry name" value="SDR_fam"/>
</dbReference>
<keyword evidence="1" id="KW-0560">Oxidoreductase</keyword>
<dbReference type="SUPFAM" id="SSF51735">
    <property type="entry name" value="NAD(P)-binding Rossmann-fold domains"/>
    <property type="match status" value="1"/>
</dbReference>
<dbReference type="AlphaFoldDB" id="A0A0W0G3P8"/>
<gene>
    <name evidence="2" type="ORF">WG66_4211</name>
</gene>
<evidence type="ECO:0008006" key="4">
    <source>
        <dbReference type="Google" id="ProtNLM"/>
    </source>
</evidence>
<dbReference type="Proteomes" id="UP000054988">
    <property type="component" value="Unassembled WGS sequence"/>
</dbReference>
<proteinExistence type="predicted"/>
<dbReference type="Pfam" id="PF00106">
    <property type="entry name" value="adh_short"/>
    <property type="match status" value="1"/>
</dbReference>
<dbReference type="PANTHER" id="PTHR43157">
    <property type="entry name" value="PHOSPHATIDYLINOSITOL-GLYCAN BIOSYNTHESIS CLASS F PROTEIN-RELATED"/>
    <property type="match status" value="1"/>
</dbReference>
<dbReference type="GO" id="GO:0016491">
    <property type="term" value="F:oxidoreductase activity"/>
    <property type="evidence" value="ECO:0007669"/>
    <property type="project" value="UniProtKB-KW"/>
</dbReference>
<comment type="caution">
    <text evidence="2">The sequence shown here is derived from an EMBL/GenBank/DDBJ whole genome shotgun (WGS) entry which is preliminary data.</text>
</comment>